<evidence type="ECO:0000313" key="4">
    <source>
        <dbReference type="Proteomes" id="UP000319557"/>
    </source>
</evidence>
<accession>A0A517M697</accession>
<organism evidence="3 4">
    <name type="scientific">Rosistilla ulvae</name>
    <dbReference type="NCBI Taxonomy" id="1930277"/>
    <lineage>
        <taxon>Bacteria</taxon>
        <taxon>Pseudomonadati</taxon>
        <taxon>Planctomycetota</taxon>
        <taxon>Planctomycetia</taxon>
        <taxon>Pirellulales</taxon>
        <taxon>Pirellulaceae</taxon>
        <taxon>Rosistilla</taxon>
    </lineage>
</organism>
<dbReference type="InterPro" id="IPR002559">
    <property type="entry name" value="Transposase_11"/>
</dbReference>
<dbReference type="GO" id="GO:0004803">
    <property type="term" value="F:transposase activity"/>
    <property type="evidence" value="ECO:0007669"/>
    <property type="project" value="InterPro"/>
</dbReference>
<dbReference type="Pfam" id="PF01609">
    <property type="entry name" value="DDE_Tnp_1"/>
    <property type="match status" value="1"/>
</dbReference>
<evidence type="ECO:0000256" key="1">
    <source>
        <dbReference type="SAM" id="MobiDB-lite"/>
    </source>
</evidence>
<feature type="compositionally biased region" description="Basic and acidic residues" evidence="1">
    <location>
        <begin position="444"/>
        <end position="460"/>
    </location>
</feature>
<protein>
    <submittedName>
        <fullName evidence="3">Transposase DDE domain protein</fullName>
    </submittedName>
</protein>
<name>A0A517M697_9BACT</name>
<dbReference type="PANTHER" id="PTHR33258:SF1">
    <property type="entry name" value="TRANSPOSASE INSL FOR INSERTION SEQUENCE ELEMENT IS186A-RELATED"/>
    <property type="match status" value="1"/>
</dbReference>
<dbReference type="EMBL" id="CP036261">
    <property type="protein sequence ID" value="QDS90398.1"/>
    <property type="molecule type" value="Genomic_DNA"/>
</dbReference>
<evidence type="ECO:0000259" key="2">
    <source>
        <dbReference type="Pfam" id="PF01609"/>
    </source>
</evidence>
<dbReference type="Proteomes" id="UP000319557">
    <property type="component" value="Chromosome"/>
</dbReference>
<proteinExistence type="predicted"/>
<dbReference type="KEGG" id="ruv:EC9_46060"/>
<keyword evidence="4" id="KW-1185">Reference proteome</keyword>
<dbReference type="GO" id="GO:0006313">
    <property type="term" value="P:DNA transposition"/>
    <property type="evidence" value="ECO:0007669"/>
    <property type="project" value="InterPro"/>
</dbReference>
<dbReference type="SUPFAM" id="SSF53098">
    <property type="entry name" value="Ribonuclease H-like"/>
    <property type="match status" value="1"/>
</dbReference>
<dbReference type="AlphaFoldDB" id="A0A517M697"/>
<dbReference type="InterPro" id="IPR012337">
    <property type="entry name" value="RNaseH-like_sf"/>
</dbReference>
<feature type="region of interest" description="Disordered" evidence="1">
    <location>
        <begin position="423"/>
        <end position="460"/>
    </location>
</feature>
<sequence>MTVDELLDRFKNECPVAMGTRLVLNHLLSDERIDTLFATHAGSQRCGELLFSSVADIMACVALNIKPSVNAAYKKHKEKLKVSVTSVYNKLQGIETQVSRALVSETAAELSQLWDHLEGPKPPPVLSGYKTRIIDGNHLAGTEHRIKELRTLGAAALPGTTIPILDPDKKLLVDVILSRDGHANEATLHPEILELVEKGDVWIGDRHFASQKMMTTIALDKKAFFVFRHSKGLLPNWESLGERRKIGRCDGGTLYEQTIAFTYQGLTICPRRVTIELDTPTRKGDTAVHVLTNLPQRVSAKNVANAYRKRWNIETAFQHLATTLNSEINTLGYPQAALFSFCMSMMMYNLISVMKTSIGCAAGDADLADEVSSYYAANDVSESWKGFMTAVTEKEFDSVYGKLTLRQLAKELVDVARKLDFSQYRKSHRGPKKPPPKRKSGNRGNHESTARIPDQRATEC</sequence>
<feature type="compositionally biased region" description="Basic residues" evidence="1">
    <location>
        <begin position="425"/>
        <end position="441"/>
    </location>
</feature>
<dbReference type="GO" id="GO:0003677">
    <property type="term" value="F:DNA binding"/>
    <property type="evidence" value="ECO:0007669"/>
    <property type="project" value="InterPro"/>
</dbReference>
<evidence type="ECO:0000313" key="3">
    <source>
        <dbReference type="EMBL" id="QDS90398.1"/>
    </source>
</evidence>
<gene>
    <name evidence="3" type="ORF">EC9_46060</name>
</gene>
<feature type="domain" description="Transposase IS4-like" evidence="2">
    <location>
        <begin position="164"/>
        <end position="350"/>
    </location>
</feature>
<reference evidence="3 4" key="1">
    <citation type="submission" date="2019-02" db="EMBL/GenBank/DDBJ databases">
        <title>Deep-cultivation of Planctomycetes and their phenomic and genomic characterization uncovers novel biology.</title>
        <authorList>
            <person name="Wiegand S."/>
            <person name="Jogler M."/>
            <person name="Boedeker C."/>
            <person name="Pinto D."/>
            <person name="Vollmers J."/>
            <person name="Rivas-Marin E."/>
            <person name="Kohn T."/>
            <person name="Peeters S.H."/>
            <person name="Heuer A."/>
            <person name="Rast P."/>
            <person name="Oberbeckmann S."/>
            <person name="Bunk B."/>
            <person name="Jeske O."/>
            <person name="Meyerdierks A."/>
            <person name="Storesund J.E."/>
            <person name="Kallscheuer N."/>
            <person name="Luecker S."/>
            <person name="Lage O.M."/>
            <person name="Pohl T."/>
            <person name="Merkel B.J."/>
            <person name="Hornburger P."/>
            <person name="Mueller R.-W."/>
            <person name="Bruemmer F."/>
            <person name="Labrenz M."/>
            <person name="Spormann A.M."/>
            <person name="Op den Camp H."/>
            <person name="Overmann J."/>
            <person name="Amann R."/>
            <person name="Jetten M.S.M."/>
            <person name="Mascher T."/>
            <person name="Medema M.H."/>
            <person name="Devos D.P."/>
            <person name="Kaster A.-K."/>
            <person name="Ovreas L."/>
            <person name="Rohde M."/>
            <person name="Galperin M.Y."/>
            <person name="Jogler C."/>
        </authorList>
    </citation>
    <scope>NUCLEOTIDE SEQUENCE [LARGE SCALE GENOMIC DNA]</scope>
    <source>
        <strain evidence="3 4">EC9</strain>
    </source>
</reference>
<dbReference type="PANTHER" id="PTHR33258">
    <property type="entry name" value="TRANSPOSASE INSL FOR INSERTION SEQUENCE ELEMENT IS186A-RELATED"/>
    <property type="match status" value="1"/>
</dbReference>